<protein>
    <submittedName>
        <fullName evidence="1">Helix-hairpin-helix domain-containing protein</fullName>
    </submittedName>
</protein>
<evidence type="ECO:0000313" key="1">
    <source>
        <dbReference type="EMBL" id="MDE5418290.1"/>
    </source>
</evidence>
<dbReference type="InterPro" id="IPR010994">
    <property type="entry name" value="RuvA_2-like"/>
</dbReference>
<keyword evidence="2" id="KW-1185">Reference proteome</keyword>
<sequence length="680" mass="78916">MLYIKKISLSIGLIVFGSIVTFSQNTNVNNDLIEKIIENIAEQSDEELDYSNLLEEMNMLITNPISLNTADEKELKKLFILNQNQIASFIKYREGTGTIFSLYELQLIPGFSEELIRMIKPFVSLTQNAEREFDSNPKAQHQLLLKTEKTLEEEKAYTSTNPNSKFLGSPWKYYTRYQYLSPKKKMTFGFTSEKDKGEPFFKGENSSGFDYYSGFFQYKLKGIIKQINIGDYQVKFGQGLNLWSGLSSGKSSLTTQNANKSQGIKSYKSTNENQFFRGASLLLTPIKNSELAVFASYLNKDASLNSDSIETSVSSIVNTGFHRNLNEFDKKHQLNERVLGSYFYLNLKKVELGISYLQSEYSLQILPENKAYNHYRFKGTRNQNISLTYQTQYQSIHLFGEVAQSKSGGRAFIQGANIQAHSRLNLELIYRKYDPDYHAFFSSAFSEQSSNQNEEGFYFGAEFHPIPKWTIKAYYDQFQFPWLKYTANAPSNGHEYFSQLEFTPNSSTSIYFRYKQENKPINNSSEIIKGLTIQKKNQYRLHLSTRLDDNWEIRNRIEIAQYKKAGIKESGYLLYQDIRYQFSEKPISMNLRFALFDTDSFNSRIYAYENDILYAYSVPAYYLHGSRFYFNFNWKINRNCKIYLKYAQTKYASLSEIGSGNSEIDGNKKSEIKILLKLRL</sequence>
<dbReference type="EMBL" id="JAKJSC010000001">
    <property type="protein sequence ID" value="MDE5418290.1"/>
    <property type="molecule type" value="Genomic_DNA"/>
</dbReference>
<reference evidence="1 2" key="1">
    <citation type="submission" date="2022-01" db="EMBL/GenBank/DDBJ databases">
        <title>Labilibaculum sp. nov, a marine bacterium isolated from Antarctica.</title>
        <authorList>
            <person name="Dai W."/>
        </authorList>
    </citation>
    <scope>NUCLEOTIDE SEQUENCE [LARGE SCALE GENOMIC DNA]</scope>
    <source>
        <strain evidence="1 2">DW002</strain>
    </source>
</reference>
<gene>
    <name evidence="1" type="ORF">L3049_09735</name>
</gene>
<dbReference type="RefSeq" id="WP_275109616.1">
    <property type="nucleotide sequence ID" value="NZ_JAKJSC010000001.1"/>
</dbReference>
<organism evidence="1 2">
    <name type="scientific">Paralabilibaculum antarcticum</name>
    <dbReference type="NCBI Taxonomy" id="2912572"/>
    <lineage>
        <taxon>Bacteria</taxon>
        <taxon>Pseudomonadati</taxon>
        <taxon>Bacteroidota</taxon>
        <taxon>Bacteroidia</taxon>
        <taxon>Marinilabiliales</taxon>
        <taxon>Marinifilaceae</taxon>
        <taxon>Paralabilibaculum</taxon>
    </lineage>
</organism>
<evidence type="ECO:0000313" key="2">
    <source>
        <dbReference type="Proteomes" id="UP001528920"/>
    </source>
</evidence>
<name>A0ABT5VSR0_9BACT</name>
<dbReference type="SUPFAM" id="SSF47781">
    <property type="entry name" value="RuvA domain 2-like"/>
    <property type="match status" value="1"/>
</dbReference>
<dbReference type="Proteomes" id="UP001528920">
    <property type="component" value="Unassembled WGS sequence"/>
</dbReference>
<proteinExistence type="predicted"/>
<accession>A0ABT5VSR0</accession>
<comment type="caution">
    <text evidence="1">The sequence shown here is derived from an EMBL/GenBank/DDBJ whole genome shotgun (WGS) entry which is preliminary data.</text>
</comment>